<keyword evidence="2" id="KW-1185">Reference proteome</keyword>
<proteinExistence type="predicted"/>
<accession>E7AA07</accession>
<dbReference type="HOGENOM" id="CLU_125912_0_0_7"/>
<organism evidence="1 2">
    <name type="scientific">Helicobacter felis (strain ATCC 49179 / CCUG 28539 / NCTC 12436 / CS1)</name>
    <dbReference type="NCBI Taxonomy" id="936155"/>
    <lineage>
        <taxon>Bacteria</taxon>
        <taxon>Pseudomonadati</taxon>
        <taxon>Campylobacterota</taxon>
        <taxon>Epsilonproteobacteria</taxon>
        <taxon>Campylobacterales</taxon>
        <taxon>Helicobacteraceae</taxon>
        <taxon>Helicobacter</taxon>
    </lineage>
</organism>
<evidence type="ECO:0000313" key="2">
    <source>
        <dbReference type="Proteomes" id="UP000007934"/>
    </source>
</evidence>
<name>E7AA07_HELFC</name>
<dbReference type="GeneID" id="36133598"/>
<protein>
    <submittedName>
        <fullName evidence="1">Uncharacterized protein</fullName>
    </submittedName>
</protein>
<dbReference type="STRING" id="936155.HFELIS_13420"/>
<dbReference type="EMBL" id="FQ670179">
    <property type="protein sequence ID" value="CBY83426.1"/>
    <property type="molecule type" value="Genomic_DNA"/>
</dbReference>
<dbReference type="AlphaFoldDB" id="E7AA07"/>
<dbReference type="RefSeq" id="WP_013469790.1">
    <property type="nucleotide sequence ID" value="NC_014810.2"/>
</dbReference>
<evidence type="ECO:0000313" key="1">
    <source>
        <dbReference type="EMBL" id="CBY83426.1"/>
    </source>
</evidence>
<sequence>MPELNLESFREICHQHGHFTRLVRCAIPLEYAPYDPHFEEEYLQLAQSETARPWEALSHGKDQDAMLFKALSDIYDKLMRIEQALEIKQRHFIPLQSQGLLEVLGHGVLGVRDPLFELNCAYYLRFSLPNAPYRVFALSARAFDAKLLEVARMHPAHIKEMDSYIAAQELASLKGLKTCN</sequence>
<reference evidence="1 2" key="1">
    <citation type="journal article" date="2011" name="Genome Biol. Evol.">
        <title>Comparative whole genome sequence analysis of the carcinogenic bacterial model pathogen Helicobacter felis.</title>
        <authorList>
            <person name="Arnold I.C."/>
            <person name="Zigova Z."/>
            <person name="Holden M."/>
            <person name="Lawley T.D."/>
            <person name="Rad R."/>
            <person name="Dougan G."/>
            <person name="Falkow S."/>
            <person name="Bentley S.D."/>
            <person name="Muller A."/>
        </authorList>
    </citation>
    <scope>NUCLEOTIDE SEQUENCE [LARGE SCALE GENOMIC DNA]</scope>
    <source>
        <strain evidence="2">ATCC 49179 / CCUG 28539 / NCTC 12436 / CS1</strain>
    </source>
</reference>
<dbReference type="KEGG" id="hfe:HFELIS_13420"/>
<gene>
    <name evidence="1" type="ordered locus">Hfelis_13420</name>
</gene>
<dbReference type="OrthoDB" id="5339222at2"/>
<dbReference type="Proteomes" id="UP000007934">
    <property type="component" value="Chromosome"/>
</dbReference>